<dbReference type="PANTHER" id="PTHR14107">
    <property type="entry name" value="WD REPEAT PROTEIN"/>
    <property type="match status" value="1"/>
</dbReference>
<reference evidence="6" key="1">
    <citation type="journal article" date="2016" name="Nature">
        <title>The genome of the seagrass Zostera marina reveals angiosperm adaptation to the sea.</title>
        <authorList>
            <person name="Olsen J.L."/>
            <person name="Rouze P."/>
            <person name="Verhelst B."/>
            <person name="Lin Y.-C."/>
            <person name="Bayer T."/>
            <person name="Collen J."/>
            <person name="Dattolo E."/>
            <person name="De Paoli E."/>
            <person name="Dittami S."/>
            <person name="Maumus F."/>
            <person name="Michel G."/>
            <person name="Kersting A."/>
            <person name="Lauritano C."/>
            <person name="Lohaus R."/>
            <person name="Toepel M."/>
            <person name="Tonon T."/>
            <person name="Vanneste K."/>
            <person name="Amirebrahimi M."/>
            <person name="Brakel J."/>
            <person name="Bostroem C."/>
            <person name="Chovatia M."/>
            <person name="Grimwood J."/>
            <person name="Jenkins J.W."/>
            <person name="Jueterbock A."/>
            <person name="Mraz A."/>
            <person name="Stam W.T."/>
            <person name="Tice H."/>
            <person name="Bornberg-Bauer E."/>
            <person name="Green P.J."/>
            <person name="Pearson G.A."/>
            <person name="Procaccini G."/>
            <person name="Duarte C.M."/>
            <person name="Schmutz J."/>
            <person name="Reusch T.B.H."/>
            <person name="Van de Peer Y."/>
        </authorList>
    </citation>
    <scope>NUCLEOTIDE SEQUENCE [LARGE SCALE GENOMIC DNA]</scope>
    <source>
        <strain evidence="6">cv. Finnish</strain>
    </source>
</reference>
<dbReference type="OMA" id="KVAFDPY"/>
<dbReference type="EMBL" id="LFYR01000725">
    <property type="protein sequence ID" value="KMZ70610.1"/>
    <property type="molecule type" value="Genomic_DNA"/>
</dbReference>
<comment type="caution">
    <text evidence="5">The sequence shown here is derived from an EMBL/GenBank/DDBJ whole genome shotgun (WGS) entry which is preliminary data.</text>
</comment>
<dbReference type="PANTHER" id="PTHR14107:SF16">
    <property type="entry name" value="AT02583P"/>
    <property type="match status" value="1"/>
</dbReference>
<dbReference type="InterPro" id="IPR036322">
    <property type="entry name" value="WD40_repeat_dom_sf"/>
</dbReference>
<dbReference type="InterPro" id="IPR015943">
    <property type="entry name" value="WD40/YVTN_repeat-like_dom_sf"/>
</dbReference>
<feature type="compositionally biased region" description="Low complexity" evidence="4">
    <location>
        <begin position="1"/>
        <end position="11"/>
    </location>
</feature>
<protein>
    <submittedName>
        <fullName evidence="5">WD repeat-containing protein</fullName>
    </submittedName>
</protein>
<dbReference type="Pfam" id="PF00400">
    <property type="entry name" value="WD40"/>
    <property type="match status" value="2"/>
</dbReference>
<evidence type="ECO:0000256" key="4">
    <source>
        <dbReference type="SAM" id="MobiDB-lite"/>
    </source>
</evidence>
<feature type="repeat" description="WD" evidence="3">
    <location>
        <begin position="330"/>
        <end position="371"/>
    </location>
</feature>
<evidence type="ECO:0000256" key="1">
    <source>
        <dbReference type="ARBA" id="ARBA00022574"/>
    </source>
</evidence>
<feature type="region of interest" description="Disordered" evidence="4">
    <location>
        <begin position="1"/>
        <end position="20"/>
    </location>
</feature>
<dbReference type="PROSITE" id="PS50294">
    <property type="entry name" value="WD_REPEATS_REGION"/>
    <property type="match status" value="1"/>
</dbReference>
<dbReference type="AlphaFoldDB" id="A0A0K9PQW9"/>
<keyword evidence="6" id="KW-1185">Reference proteome</keyword>
<feature type="compositionally biased region" description="Polar residues" evidence="4">
    <location>
        <begin position="510"/>
        <end position="544"/>
    </location>
</feature>
<dbReference type="SMART" id="SM00320">
    <property type="entry name" value="WD40"/>
    <property type="match status" value="5"/>
</dbReference>
<keyword evidence="1 3" id="KW-0853">WD repeat</keyword>
<organism evidence="5 6">
    <name type="scientific">Zostera marina</name>
    <name type="common">Eelgrass</name>
    <dbReference type="NCBI Taxonomy" id="29655"/>
    <lineage>
        <taxon>Eukaryota</taxon>
        <taxon>Viridiplantae</taxon>
        <taxon>Streptophyta</taxon>
        <taxon>Embryophyta</taxon>
        <taxon>Tracheophyta</taxon>
        <taxon>Spermatophyta</taxon>
        <taxon>Magnoliopsida</taxon>
        <taxon>Liliopsida</taxon>
        <taxon>Zosteraceae</taxon>
        <taxon>Zostera</taxon>
    </lineage>
</organism>
<accession>A0A0K9PQW9</accession>
<dbReference type="Proteomes" id="UP000036987">
    <property type="component" value="Unassembled WGS sequence"/>
</dbReference>
<dbReference type="PROSITE" id="PS50082">
    <property type="entry name" value="WD_REPEATS_2"/>
    <property type="match status" value="1"/>
</dbReference>
<dbReference type="STRING" id="29655.A0A0K9PQW9"/>
<evidence type="ECO:0000313" key="5">
    <source>
        <dbReference type="EMBL" id="KMZ70610.1"/>
    </source>
</evidence>
<dbReference type="OrthoDB" id="3367at2759"/>
<name>A0A0K9PQW9_ZOSMR</name>
<dbReference type="InterPro" id="IPR051362">
    <property type="entry name" value="WD_repeat_creC_regulators"/>
</dbReference>
<feature type="region of interest" description="Disordered" evidence="4">
    <location>
        <begin position="508"/>
        <end position="552"/>
    </location>
</feature>
<evidence type="ECO:0000313" key="6">
    <source>
        <dbReference type="Proteomes" id="UP000036987"/>
    </source>
</evidence>
<dbReference type="SUPFAM" id="SSF50978">
    <property type="entry name" value="WD40 repeat-like"/>
    <property type="match status" value="1"/>
</dbReference>
<keyword evidence="2" id="KW-0677">Repeat</keyword>
<sequence length="552" mass="58922">MASSSSSANNAQTPGLKTYFKTPEGRYKLQQEKTHQPSLIHYTHGKTAAQVTLAHLKEKPAGQAPVTPTSGSNGGTRLATRIWGIGNGSKAFSSLIGGNGVSKAGGTSGGKTGFGSSAMGEASGVSPTVANYDGKGTYLFSNVGDVVFISDFNSHDKEPIKSIHFSTSNPMCHAFDADAKEGHDVVIGFNSGDVYTVSLRHQLQDTSRKLVGAQHYNKEGVINNSRCTSVAWVPGGDGIFVVAYADGNLYVYDKAKDGAADSTFSMIKDQTQFTVSHAKSNKNPIARWHICQGSINNVSFSADGSLLATVGRDGYLRVFDFAKEQLICGCKSYYGALLCCAWSPDGKYILTGGEDDLVQVWSMDDRKIVAWGEGHNSWVSGVAFDSYWSAPSEDDSAENVVYRFGSVGQDTQLLLWDLVMDELVVPIRRPPGGSPTTLNSGSPSAHWDNISPVGTLQPASSVRDVPKLSPLVVHRSHMEPLSGLVFTNESMLTVCREGFIKIWSRPGCADSNQSSTPDAILNTSLPNEKGKTQSPAVKPSSSISYKAPPILG</sequence>
<evidence type="ECO:0000256" key="3">
    <source>
        <dbReference type="PROSITE-ProRule" id="PRU00221"/>
    </source>
</evidence>
<gene>
    <name evidence="5" type="ORF">ZOSMA_198G00090</name>
</gene>
<evidence type="ECO:0000256" key="2">
    <source>
        <dbReference type="ARBA" id="ARBA00022737"/>
    </source>
</evidence>
<proteinExistence type="predicted"/>
<dbReference type="InterPro" id="IPR001680">
    <property type="entry name" value="WD40_rpt"/>
</dbReference>
<dbReference type="Gene3D" id="2.130.10.10">
    <property type="entry name" value="YVTN repeat-like/Quinoprotein amine dehydrogenase"/>
    <property type="match status" value="1"/>
</dbReference>